<name>A0A172TFX4_9BACL</name>
<dbReference type="Proteomes" id="UP000076927">
    <property type="component" value="Chromosome"/>
</dbReference>
<organism evidence="2 3">
    <name type="scientific">Paenibacillus swuensis</name>
    <dbReference type="NCBI Taxonomy" id="1178515"/>
    <lineage>
        <taxon>Bacteria</taxon>
        <taxon>Bacillati</taxon>
        <taxon>Bacillota</taxon>
        <taxon>Bacilli</taxon>
        <taxon>Bacillales</taxon>
        <taxon>Paenibacillaceae</taxon>
        <taxon>Paenibacillus</taxon>
    </lineage>
</organism>
<protein>
    <recommendedName>
        <fullName evidence="1">Putative restriction endonuclease domain-containing protein</fullName>
    </recommendedName>
</protein>
<feature type="domain" description="Putative restriction endonuclease" evidence="1">
    <location>
        <begin position="19"/>
        <end position="183"/>
    </location>
</feature>
<dbReference type="OrthoDB" id="9808428at2"/>
<dbReference type="InterPro" id="IPR012296">
    <property type="entry name" value="Nuclease_put_TT1808"/>
</dbReference>
<reference evidence="2 3" key="1">
    <citation type="submission" date="2015-01" db="EMBL/GenBank/DDBJ databases">
        <title>Paenibacillus swuensis/DY6/whole genome sequencing.</title>
        <authorList>
            <person name="Kim M.K."/>
            <person name="Srinivasan S."/>
            <person name="Lee J.-J."/>
        </authorList>
    </citation>
    <scope>NUCLEOTIDE SEQUENCE [LARGE SCALE GENOMIC DNA]</scope>
    <source>
        <strain evidence="2 3">DY6</strain>
    </source>
</reference>
<evidence type="ECO:0000313" key="3">
    <source>
        <dbReference type="Proteomes" id="UP000076927"/>
    </source>
</evidence>
<evidence type="ECO:0000259" key="1">
    <source>
        <dbReference type="Pfam" id="PF05685"/>
    </source>
</evidence>
<dbReference type="PANTHER" id="PTHR34107">
    <property type="entry name" value="SLL0198 PROTEIN-RELATED"/>
    <property type="match status" value="1"/>
</dbReference>
<dbReference type="InterPro" id="IPR011335">
    <property type="entry name" value="Restrct_endonuc-II-like"/>
</dbReference>
<sequence>MSTNNNKPTNDRTREQHADYEVYASMEDGNRYELVDGMLELMSPGPNLLHQVISFQIQKRIADTCEQEYIILDAPFDLILSPTEVRQPDLAIIHRSRFHILSKRGVEGPPDVVVEILSPSTLKRDKIHKSRTYAAFGIAEYWIVDPLSGSLEQYELKDGLYQLNNVFIGDEPVQSTSMPCLSFTMAAVMKYVEELPL</sequence>
<accession>A0A172TFX4</accession>
<dbReference type="PANTHER" id="PTHR34107:SF4">
    <property type="entry name" value="SLL1222 PROTEIN"/>
    <property type="match status" value="1"/>
</dbReference>
<dbReference type="PATRIC" id="fig|1178515.4.peg.1103"/>
<dbReference type="Pfam" id="PF05685">
    <property type="entry name" value="Uma2"/>
    <property type="match status" value="1"/>
</dbReference>
<dbReference type="CDD" id="cd06260">
    <property type="entry name" value="DUF820-like"/>
    <property type="match status" value="1"/>
</dbReference>
<dbReference type="Gene3D" id="3.90.1570.10">
    <property type="entry name" value="tt1808, chain A"/>
    <property type="match status" value="1"/>
</dbReference>
<dbReference type="RefSeq" id="WP_068604977.1">
    <property type="nucleotide sequence ID" value="NZ_CP011388.1"/>
</dbReference>
<keyword evidence="3" id="KW-1185">Reference proteome</keyword>
<dbReference type="KEGG" id="pswu:SY83_05435"/>
<dbReference type="EMBL" id="CP011388">
    <property type="protein sequence ID" value="ANE45836.1"/>
    <property type="molecule type" value="Genomic_DNA"/>
</dbReference>
<dbReference type="SUPFAM" id="SSF52980">
    <property type="entry name" value="Restriction endonuclease-like"/>
    <property type="match status" value="1"/>
</dbReference>
<proteinExistence type="predicted"/>
<gene>
    <name evidence="2" type="ORF">SY83_05435</name>
</gene>
<dbReference type="InterPro" id="IPR008538">
    <property type="entry name" value="Uma2"/>
</dbReference>
<dbReference type="AlphaFoldDB" id="A0A172TFX4"/>
<evidence type="ECO:0000313" key="2">
    <source>
        <dbReference type="EMBL" id="ANE45836.1"/>
    </source>
</evidence>